<dbReference type="PANTHER" id="PTHR24305:SF229">
    <property type="entry name" value="P450, PUTATIVE (EUROFUNG)-RELATED"/>
    <property type="match status" value="1"/>
</dbReference>
<comment type="cofactor">
    <cofactor evidence="1 8">
        <name>heme</name>
        <dbReference type="ChEBI" id="CHEBI:30413"/>
    </cofactor>
</comment>
<dbReference type="InterPro" id="IPR050121">
    <property type="entry name" value="Cytochrome_P450_monoxygenase"/>
</dbReference>
<dbReference type="InterPro" id="IPR002401">
    <property type="entry name" value="Cyt_P450_E_grp-I"/>
</dbReference>
<keyword evidence="12" id="KW-1185">Reference proteome</keyword>
<keyword evidence="7 9" id="KW-0503">Monooxygenase</keyword>
<dbReference type="GO" id="GO:0020037">
    <property type="term" value="F:heme binding"/>
    <property type="evidence" value="ECO:0007669"/>
    <property type="project" value="InterPro"/>
</dbReference>
<name>A0AAD4CPP0_ASPNN</name>
<dbReference type="GO" id="GO:0004497">
    <property type="term" value="F:monooxygenase activity"/>
    <property type="evidence" value="ECO:0007669"/>
    <property type="project" value="UniProtKB-KW"/>
</dbReference>
<keyword evidence="10" id="KW-0472">Membrane</keyword>
<reference evidence="11" key="1">
    <citation type="journal article" date="2019" name="Beilstein J. Org. Chem.">
        <title>Nanangenines: drimane sesquiterpenoids as the dominant metabolite cohort of a novel Australian fungus, Aspergillus nanangensis.</title>
        <authorList>
            <person name="Lacey H.J."/>
            <person name="Gilchrist C.L.M."/>
            <person name="Crombie A."/>
            <person name="Kalaitzis J.A."/>
            <person name="Vuong D."/>
            <person name="Rutledge P.J."/>
            <person name="Turner P."/>
            <person name="Pitt J.I."/>
            <person name="Lacey E."/>
            <person name="Chooi Y.H."/>
            <person name="Piggott A.M."/>
        </authorList>
    </citation>
    <scope>NUCLEOTIDE SEQUENCE</scope>
    <source>
        <strain evidence="11">MST-FP2251</strain>
    </source>
</reference>
<dbReference type="EMBL" id="VCAU01000036">
    <property type="protein sequence ID" value="KAF9889442.1"/>
    <property type="molecule type" value="Genomic_DNA"/>
</dbReference>
<dbReference type="PANTHER" id="PTHR24305">
    <property type="entry name" value="CYTOCHROME P450"/>
    <property type="match status" value="1"/>
</dbReference>
<evidence type="ECO:0000256" key="3">
    <source>
        <dbReference type="ARBA" id="ARBA00022617"/>
    </source>
</evidence>
<evidence type="ECO:0000256" key="4">
    <source>
        <dbReference type="ARBA" id="ARBA00022723"/>
    </source>
</evidence>
<keyword evidence="4 8" id="KW-0479">Metal-binding</keyword>
<dbReference type="GO" id="GO:0016705">
    <property type="term" value="F:oxidoreductase activity, acting on paired donors, with incorporation or reduction of molecular oxygen"/>
    <property type="evidence" value="ECO:0007669"/>
    <property type="project" value="InterPro"/>
</dbReference>
<comment type="similarity">
    <text evidence="2 9">Belongs to the cytochrome P450 family.</text>
</comment>
<evidence type="ECO:0000256" key="5">
    <source>
        <dbReference type="ARBA" id="ARBA00023002"/>
    </source>
</evidence>
<dbReference type="CDD" id="cd11060">
    <property type="entry name" value="CYP57A1-like"/>
    <property type="match status" value="1"/>
</dbReference>
<dbReference type="InterPro" id="IPR036396">
    <property type="entry name" value="Cyt_P450_sf"/>
</dbReference>
<keyword evidence="3 8" id="KW-0349">Heme</keyword>
<evidence type="ECO:0008006" key="13">
    <source>
        <dbReference type="Google" id="ProtNLM"/>
    </source>
</evidence>
<dbReference type="InterPro" id="IPR001128">
    <property type="entry name" value="Cyt_P450"/>
</dbReference>
<dbReference type="AlphaFoldDB" id="A0AAD4CPP0"/>
<evidence type="ECO:0000313" key="11">
    <source>
        <dbReference type="EMBL" id="KAF9889442.1"/>
    </source>
</evidence>
<dbReference type="Pfam" id="PF00067">
    <property type="entry name" value="p450"/>
    <property type="match status" value="1"/>
</dbReference>
<keyword evidence="10" id="KW-1133">Transmembrane helix</keyword>
<evidence type="ECO:0000256" key="6">
    <source>
        <dbReference type="ARBA" id="ARBA00023004"/>
    </source>
</evidence>
<feature type="transmembrane region" description="Helical" evidence="10">
    <location>
        <begin position="6"/>
        <end position="24"/>
    </location>
</feature>
<keyword evidence="10" id="KW-0812">Transmembrane</keyword>
<organism evidence="11 12">
    <name type="scientific">Aspergillus nanangensis</name>
    <dbReference type="NCBI Taxonomy" id="2582783"/>
    <lineage>
        <taxon>Eukaryota</taxon>
        <taxon>Fungi</taxon>
        <taxon>Dikarya</taxon>
        <taxon>Ascomycota</taxon>
        <taxon>Pezizomycotina</taxon>
        <taxon>Eurotiomycetes</taxon>
        <taxon>Eurotiomycetidae</taxon>
        <taxon>Eurotiales</taxon>
        <taxon>Aspergillaceae</taxon>
        <taxon>Aspergillus</taxon>
        <taxon>Aspergillus subgen. Circumdati</taxon>
    </lineage>
</organism>
<feature type="binding site" description="axial binding residue" evidence="8">
    <location>
        <position position="450"/>
    </location>
    <ligand>
        <name>heme</name>
        <dbReference type="ChEBI" id="CHEBI:30413"/>
    </ligand>
    <ligandPart>
        <name>Fe</name>
        <dbReference type="ChEBI" id="CHEBI:18248"/>
    </ligandPart>
</feature>
<dbReference type="PRINTS" id="PR00385">
    <property type="entry name" value="P450"/>
</dbReference>
<evidence type="ECO:0000256" key="10">
    <source>
        <dbReference type="SAM" id="Phobius"/>
    </source>
</evidence>
<dbReference type="PROSITE" id="PS00086">
    <property type="entry name" value="CYTOCHROME_P450"/>
    <property type="match status" value="1"/>
</dbReference>
<sequence length="502" mass="56827">MDSQLMWQVVVVGVVSYWAAWVFYTRWFHPLSRYPGPFWASVSRVWTVLHVYRGEAETEQRKLHERYGPVVRIAPNELAISDPHAIKTIYGINSGFTKSDFYLSFRAPFSRYPDHFTSTDEKVHAERRRIVNHVYSMTSILQSESYLDECTAVFLEQMGKIADRHDTFDLHEWARMYAYDVIGELYFSKMFGFLKAGRDHLGFMASTDTLIPVMTLSAIMPTYVRSLFMFGGILFPRVRNALAALGNLTKASESAVEDRLAQRGTGSEIAERADVLNKVLDIYHQNGKKADFDLDDVKLEAFGAFFAGSDTTAIFISGTLYHIIKNRDIYQTLTEEIDHATENGQLSSPFIAYNEAVKLPYLSACIKEGMRVHPSTGLTFPRNAPKGGCDVAGHWVPGNARVGVNAAVVHFDKAIFGSDADTFNPSRWLGDEADNMSRYILEFGAGSRTCMGKHIAMAEIYKAIPQLLRAYHFELAGREMKTTSLWFYKPGRIDTKAKRRVK</sequence>
<proteinExistence type="inferred from homology"/>
<evidence type="ECO:0000256" key="2">
    <source>
        <dbReference type="ARBA" id="ARBA00010617"/>
    </source>
</evidence>
<evidence type="ECO:0000256" key="8">
    <source>
        <dbReference type="PIRSR" id="PIRSR602401-1"/>
    </source>
</evidence>
<evidence type="ECO:0000256" key="9">
    <source>
        <dbReference type="RuleBase" id="RU000461"/>
    </source>
</evidence>
<protein>
    <recommendedName>
        <fullName evidence="13">Cytochrome P450</fullName>
    </recommendedName>
</protein>
<gene>
    <name evidence="11" type="ORF">FE257_007344</name>
</gene>
<dbReference type="PRINTS" id="PR00463">
    <property type="entry name" value="EP450I"/>
</dbReference>
<accession>A0AAD4CPP0</accession>
<evidence type="ECO:0000313" key="12">
    <source>
        <dbReference type="Proteomes" id="UP001194746"/>
    </source>
</evidence>
<keyword evidence="5 9" id="KW-0560">Oxidoreductase</keyword>
<dbReference type="SUPFAM" id="SSF48264">
    <property type="entry name" value="Cytochrome P450"/>
    <property type="match status" value="1"/>
</dbReference>
<reference evidence="11" key="2">
    <citation type="submission" date="2020-02" db="EMBL/GenBank/DDBJ databases">
        <authorList>
            <person name="Gilchrist C.L.M."/>
            <person name="Chooi Y.-H."/>
        </authorList>
    </citation>
    <scope>NUCLEOTIDE SEQUENCE</scope>
    <source>
        <strain evidence="11">MST-FP2251</strain>
    </source>
</reference>
<dbReference type="Gene3D" id="1.10.630.10">
    <property type="entry name" value="Cytochrome P450"/>
    <property type="match status" value="1"/>
</dbReference>
<dbReference type="GO" id="GO:0005506">
    <property type="term" value="F:iron ion binding"/>
    <property type="evidence" value="ECO:0007669"/>
    <property type="project" value="InterPro"/>
</dbReference>
<evidence type="ECO:0000256" key="1">
    <source>
        <dbReference type="ARBA" id="ARBA00001971"/>
    </source>
</evidence>
<dbReference type="FunFam" id="1.10.630.10:FF:000050">
    <property type="entry name" value="Cytochrome P450 monooxygenase"/>
    <property type="match status" value="1"/>
</dbReference>
<comment type="caution">
    <text evidence="11">The sequence shown here is derived from an EMBL/GenBank/DDBJ whole genome shotgun (WGS) entry which is preliminary data.</text>
</comment>
<dbReference type="InterPro" id="IPR017972">
    <property type="entry name" value="Cyt_P450_CS"/>
</dbReference>
<evidence type="ECO:0000256" key="7">
    <source>
        <dbReference type="ARBA" id="ARBA00023033"/>
    </source>
</evidence>
<dbReference type="Proteomes" id="UP001194746">
    <property type="component" value="Unassembled WGS sequence"/>
</dbReference>
<keyword evidence="6 8" id="KW-0408">Iron</keyword>